<dbReference type="SUPFAM" id="SSF56112">
    <property type="entry name" value="Protein kinase-like (PK-like)"/>
    <property type="match status" value="1"/>
</dbReference>
<dbReference type="SMART" id="SM00220">
    <property type="entry name" value="S_TKc"/>
    <property type="match status" value="1"/>
</dbReference>
<dbReference type="PANTHER" id="PTHR43289">
    <property type="entry name" value="MITOGEN-ACTIVATED PROTEIN KINASE KINASE KINASE 20-RELATED"/>
    <property type="match status" value="1"/>
</dbReference>
<dbReference type="PANTHER" id="PTHR43289:SF6">
    <property type="entry name" value="SERINE_THREONINE-PROTEIN KINASE NEKL-3"/>
    <property type="match status" value="1"/>
</dbReference>
<dbReference type="InterPro" id="IPR008271">
    <property type="entry name" value="Ser/Thr_kinase_AS"/>
</dbReference>
<keyword evidence="11" id="KW-1185">Reference proteome</keyword>
<dbReference type="GO" id="GO:0004674">
    <property type="term" value="F:protein serine/threonine kinase activity"/>
    <property type="evidence" value="ECO:0007669"/>
    <property type="project" value="UniProtKB-EC"/>
</dbReference>
<dbReference type="RefSeq" id="WP_377343587.1">
    <property type="nucleotide sequence ID" value="NZ_JBHLUE010000032.1"/>
</dbReference>
<evidence type="ECO:0000256" key="7">
    <source>
        <dbReference type="SAM" id="MobiDB-lite"/>
    </source>
</evidence>
<evidence type="ECO:0000256" key="5">
    <source>
        <dbReference type="ARBA" id="ARBA00022777"/>
    </source>
</evidence>
<feature type="region of interest" description="Disordered" evidence="7">
    <location>
        <begin position="410"/>
        <end position="466"/>
    </location>
</feature>
<dbReference type="EC" id="2.7.11.1" evidence="1"/>
<keyword evidence="8" id="KW-1133">Transmembrane helix</keyword>
<dbReference type="InterPro" id="IPR011009">
    <property type="entry name" value="Kinase-like_dom_sf"/>
</dbReference>
<dbReference type="Gene3D" id="3.30.200.20">
    <property type="entry name" value="Phosphorylase Kinase, domain 1"/>
    <property type="match status" value="1"/>
</dbReference>
<protein>
    <recommendedName>
        <fullName evidence="1">non-specific serine/threonine protein kinase</fullName>
        <ecNumber evidence="1">2.7.11.1</ecNumber>
    </recommendedName>
</protein>
<dbReference type="PROSITE" id="PS00108">
    <property type="entry name" value="PROTEIN_KINASE_ST"/>
    <property type="match status" value="1"/>
</dbReference>
<gene>
    <name evidence="10" type="ORF">ACFFHU_28830</name>
</gene>
<evidence type="ECO:0000256" key="4">
    <source>
        <dbReference type="ARBA" id="ARBA00022741"/>
    </source>
</evidence>
<reference evidence="10 11" key="1">
    <citation type="submission" date="2024-09" db="EMBL/GenBank/DDBJ databases">
        <authorList>
            <person name="Sun Q."/>
            <person name="Mori K."/>
        </authorList>
    </citation>
    <scope>NUCLEOTIDE SEQUENCE [LARGE SCALE GENOMIC DNA]</scope>
    <source>
        <strain evidence="10 11">TBRC 2205</strain>
    </source>
</reference>
<feature type="domain" description="Protein kinase" evidence="9">
    <location>
        <begin position="17"/>
        <end position="269"/>
    </location>
</feature>
<feature type="compositionally biased region" description="Gly residues" evidence="7">
    <location>
        <begin position="295"/>
        <end position="319"/>
    </location>
</feature>
<dbReference type="CDD" id="cd14014">
    <property type="entry name" value="STKc_PknB_like"/>
    <property type="match status" value="1"/>
</dbReference>
<accession>A0ABV6P539</accession>
<keyword evidence="3 10" id="KW-0808">Transferase</keyword>
<name>A0ABV6P539_9ACTN</name>
<evidence type="ECO:0000313" key="11">
    <source>
        <dbReference type="Proteomes" id="UP001589894"/>
    </source>
</evidence>
<dbReference type="Proteomes" id="UP001589894">
    <property type="component" value="Unassembled WGS sequence"/>
</dbReference>
<dbReference type="Pfam" id="PF00069">
    <property type="entry name" value="Pkinase"/>
    <property type="match status" value="1"/>
</dbReference>
<dbReference type="InterPro" id="IPR000719">
    <property type="entry name" value="Prot_kinase_dom"/>
</dbReference>
<proteinExistence type="predicted"/>
<evidence type="ECO:0000256" key="1">
    <source>
        <dbReference type="ARBA" id="ARBA00012513"/>
    </source>
</evidence>
<dbReference type="EMBL" id="JBHLUE010000032">
    <property type="protein sequence ID" value="MFC0568136.1"/>
    <property type="molecule type" value="Genomic_DNA"/>
</dbReference>
<keyword evidence="8" id="KW-0812">Transmembrane</keyword>
<dbReference type="Gene3D" id="1.10.510.10">
    <property type="entry name" value="Transferase(Phosphotransferase) domain 1"/>
    <property type="match status" value="1"/>
</dbReference>
<feature type="transmembrane region" description="Helical" evidence="8">
    <location>
        <begin position="383"/>
        <end position="404"/>
    </location>
</feature>
<evidence type="ECO:0000256" key="8">
    <source>
        <dbReference type="SAM" id="Phobius"/>
    </source>
</evidence>
<evidence type="ECO:0000256" key="3">
    <source>
        <dbReference type="ARBA" id="ARBA00022679"/>
    </source>
</evidence>
<feature type="region of interest" description="Disordered" evidence="7">
    <location>
        <begin position="273"/>
        <end position="359"/>
    </location>
</feature>
<dbReference type="PROSITE" id="PS50011">
    <property type="entry name" value="PROTEIN_KINASE_DOM"/>
    <property type="match status" value="1"/>
</dbReference>
<evidence type="ECO:0000313" key="10">
    <source>
        <dbReference type="EMBL" id="MFC0568136.1"/>
    </source>
</evidence>
<sequence>MTETAPGRTPLPTVPGLTDLSLFARGGYATVYRATQVSVGREVAVKMENRTLDSERDQQRFLREARAAGRMSSHPHVVDLFDVGVTEDQHPYLIMELCDGSYAERMRNSPLGPAEARDLGVKIADALAHSHANGVLHRDVKPANILYSHFNTAVLADFGLAVLAEVRDPTVTLEVLTPAYAPPEMFRQAEPAPAVDVYALCATLYAVMSGRPPRWRNERDPSLVMLMEMFQQPVPDLPGVPGPLLDVLRRGMANDPAERPSAEHLRDLLADVPLDSRHGSPAGPVPRQARAGSGSAAGGFAGADGSTAGPGGVSGGSAGVSGAWAAGPGGGSHDSAAGPSGGGAGGGAAGPGGGSVRAGATAGGGDTVAAAPARLFPWPRWRVALGIVAAVALLVLVAALSWYVGRHPGGAAAPSAPATGSAPAGQYPPTAGSSSSIAGSSASAGGPSSAAGPSRPAGRPSSGAAAGLPGCRSGLPAGARCPTSTECFGPVRIRGTAAEAQPVACAGRHTWETYALGELPADVDPRDEDAVRAAAGGRVCTTATFARVTGLASAGGWRFEVLPPDRTAAAAGDRSYRCLAGRGVDGLVGPSLGR</sequence>
<keyword evidence="4" id="KW-0547">Nucleotide-binding</keyword>
<evidence type="ECO:0000256" key="2">
    <source>
        <dbReference type="ARBA" id="ARBA00022527"/>
    </source>
</evidence>
<keyword evidence="6" id="KW-0067">ATP-binding</keyword>
<evidence type="ECO:0000259" key="9">
    <source>
        <dbReference type="PROSITE" id="PS50011"/>
    </source>
</evidence>
<comment type="caution">
    <text evidence="10">The sequence shown here is derived from an EMBL/GenBank/DDBJ whole genome shotgun (WGS) entry which is preliminary data.</text>
</comment>
<keyword evidence="8" id="KW-0472">Membrane</keyword>
<keyword evidence="5 10" id="KW-0418">Kinase</keyword>
<evidence type="ECO:0000256" key="6">
    <source>
        <dbReference type="ARBA" id="ARBA00022840"/>
    </source>
</evidence>
<organism evidence="10 11">
    <name type="scientific">Plantactinospora siamensis</name>
    <dbReference type="NCBI Taxonomy" id="555372"/>
    <lineage>
        <taxon>Bacteria</taxon>
        <taxon>Bacillati</taxon>
        <taxon>Actinomycetota</taxon>
        <taxon>Actinomycetes</taxon>
        <taxon>Micromonosporales</taxon>
        <taxon>Micromonosporaceae</taxon>
        <taxon>Plantactinospora</taxon>
    </lineage>
</organism>
<keyword evidence="2" id="KW-0723">Serine/threonine-protein kinase</keyword>
<feature type="compositionally biased region" description="Gly residues" evidence="7">
    <location>
        <begin position="339"/>
        <end position="359"/>
    </location>
</feature>